<reference evidence="3" key="3">
    <citation type="journal article" date="2010" name="Genome Res.">
        <title>Population genomic sequencing of Coccidioides fungi reveals recent hybridization and transposon control.</title>
        <authorList>
            <person name="Neafsey D.E."/>
            <person name="Barker B.M."/>
            <person name="Sharpton T.J."/>
            <person name="Stajich J.E."/>
            <person name="Park D.J."/>
            <person name="Whiston E."/>
            <person name="Hung C.-Y."/>
            <person name="McMahan C."/>
            <person name="White J."/>
            <person name="Sykes S."/>
            <person name="Heiman D."/>
            <person name="Young S."/>
            <person name="Zeng Q."/>
            <person name="Abouelleil A."/>
            <person name="Aftuck L."/>
            <person name="Bessette D."/>
            <person name="Brown A."/>
            <person name="FitzGerald M."/>
            <person name="Lui A."/>
            <person name="Macdonald J.P."/>
            <person name="Priest M."/>
            <person name="Orbach M.J."/>
            <person name="Galgiani J.N."/>
            <person name="Kirkland T.N."/>
            <person name="Cole G.T."/>
            <person name="Birren B.W."/>
            <person name="Henn M.R."/>
            <person name="Taylor J.W."/>
            <person name="Rounsley S.D."/>
        </authorList>
    </citation>
    <scope>NUCLEOTIDE SEQUENCE [LARGE SCALE GENOMIC DNA]</scope>
    <source>
        <strain evidence="3">RMSCC 3488</strain>
    </source>
</reference>
<dbReference type="InterPro" id="IPR001623">
    <property type="entry name" value="DnaJ_domain"/>
</dbReference>
<reference evidence="3" key="2">
    <citation type="journal article" date="2009" name="Genome Res.">
        <title>Comparative genomic analyses of the human fungal pathogens Coccidioides and their relatives.</title>
        <authorList>
            <person name="Sharpton T.J."/>
            <person name="Stajich J.E."/>
            <person name="Rounsley S.D."/>
            <person name="Gardner M.J."/>
            <person name="Wortman J.R."/>
            <person name="Jordar V.S."/>
            <person name="Maiti R."/>
            <person name="Kodira C.D."/>
            <person name="Neafsey D.E."/>
            <person name="Zeng Q."/>
            <person name="Hung C.-Y."/>
            <person name="McMahan C."/>
            <person name="Muszewska A."/>
            <person name="Grynberg M."/>
            <person name="Mandel M.A."/>
            <person name="Kellner E.M."/>
            <person name="Barker B.M."/>
            <person name="Galgiani J.N."/>
            <person name="Orbach M.J."/>
            <person name="Kirkland T.N."/>
            <person name="Cole G.T."/>
            <person name="Henn M.R."/>
            <person name="Birren B.W."/>
            <person name="Taylor J.W."/>
        </authorList>
    </citation>
    <scope>NUCLEOTIDE SEQUENCE [LARGE SCALE GENOMIC DNA]</scope>
    <source>
        <strain evidence="3">RMSCC 3488</strain>
    </source>
</reference>
<dbReference type="OrthoDB" id="17458at2759"/>
<dbReference type="PRINTS" id="PR00625">
    <property type="entry name" value="JDOMAIN"/>
</dbReference>
<dbReference type="Proteomes" id="UP000054567">
    <property type="component" value="Unassembled WGS sequence"/>
</dbReference>
<protein>
    <recommendedName>
        <fullName evidence="1">J domain-containing protein</fullName>
    </recommendedName>
</protein>
<evidence type="ECO:0000313" key="2">
    <source>
        <dbReference type="EMBL" id="KMM73002.1"/>
    </source>
</evidence>
<dbReference type="PROSITE" id="PS50076">
    <property type="entry name" value="DNAJ_2"/>
    <property type="match status" value="1"/>
</dbReference>
<proteinExistence type="predicted"/>
<sequence>MFKKPSLLCSCCGSIQLLNSPSSISPQSATSSRRRPHPFRLPRRFAHVHSTNSLGPERDFTWPTSPTFSPYELFKLERTAPYSKRLFYELAKIYHPDRPCNGHPLCKDLPESVRMHRYRVIVAAHELLSDPSKRAAYDRCGDGWHQRRELFGVHAKKEPRQSTTVRYTYGRKNSGEDIFRNATWEDWQEFYEKRDGRPKQAQTVSHSTFASFLFLLALFGGIGQAITVGKYSTFVQDKVKSVNEKCGQLLDGRRHDTREHMSSQDARVQSFLMKRDPSGYGLKEEEEETYRRLLGAHRTTDVINDIDSMRNESE</sequence>
<gene>
    <name evidence="2" type="ORF">CPAG_09291</name>
</gene>
<dbReference type="PROSITE" id="PS00636">
    <property type="entry name" value="DNAJ_1"/>
    <property type="match status" value="1"/>
</dbReference>
<dbReference type="InterPro" id="IPR036869">
    <property type="entry name" value="J_dom_sf"/>
</dbReference>
<evidence type="ECO:0000313" key="3">
    <source>
        <dbReference type="Proteomes" id="UP000054567"/>
    </source>
</evidence>
<dbReference type="EMBL" id="DS268114">
    <property type="protein sequence ID" value="KMM73002.1"/>
    <property type="molecule type" value="Genomic_DNA"/>
</dbReference>
<dbReference type="VEuPathDB" id="FungiDB:CPAG_09291"/>
<dbReference type="SUPFAM" id="SSF46565">
    <property type="entry name" value="Chaperone J-domain"/>
    <property type="match status" value="1"/>
</dbReference>
<evidence type="ECO:0000259" key="1">
    <source>
        <dbReference type="PROSITE" id="PS50076"/>
    </source>
</evidence>
<dbReference type="Gene3D" id="1.10.287.110">
    <property type="entry name" value="DnaJ domain"/>
    <property type="match status" value="1"/>
</dbReference>
<dbReference type="CDD" id="cd06257">
    <property type="entry name" value="DnaJ"/>
    <property type="match status" value="1"/>
</dbReference>
<reference evidence="2 3" key="1">
    <citation type="submission" date="2007-06" db="EMBL/GenBank/DDBJ databases">
        <title>The Genome Sequence of Coccidioides posadasii RMSCC_3488.</title>
        <authorList>
            <consortium name="Coccidioides Genome Resources Consortium"/>
            <consortium name="The Broad Institute Genome Sequencing Platform"/>
            <person name="Henn M.R."/>
            <person name="Sykes S."/>
            <person name="Young S."/>
            <person name="Jaffe D."/>
            <person name="Berlin A."/>
            <person name="Alvarez P."/>
            <person name="Butler J."/>
            <person name="Gnerre S."/>
            <person name="Grabherr M."/>
            <person name="Mauceli E."/>
            <person name="Brockman W."/>
            <person name="Kodira C."/>
            <person name="Alvarado L."/>
            <person name="Zeng Q."/>
            <person name="Crawford M."/>
            <person name="Antoine C."/>
            <person name="Devon K."/>
            <person name="Galgiani J."/>
            <person name="Orsborn K."/>
            <person name="Lewis M.L."/>
            <person name="Nusbaum C."/>
            <person name="Galagan J."/>
            <person name="Birren B."/>
        </authorList>
    </citation>
    <scope>NUCLEOTIDE SEQUENCE [LARGE SCALE GENOMIC DNA]</scope>
    <source>
        <strain evidence="2 3">RMSCC 3488</strain>
    </source>
</reference>
<name>A0A0J6IM43_COCPO</name>
<dbReference type="AlphaFoldDB" id="A0A0J6IM43"/>
<dbReference type="InterPro" id="IPR018253">
    <property type="entry name" value="DnaJ_domain_CS"/>
</dbReference>
<dbReference type="Pfam" id="PF00226">
    <property type="entry name" value="DnaJ"/>
    <property type="match status" value="1"/>
</dbReference>
<feature type="domain" description="J" evidence="1">
    <location>
        <begin position="69"/>
        <end position="141"/>
    </location>
</feature>
<accession>A0A0J6IM43</accession>
<organism evidence="2 3">
    <name type="scientific">Coccidioides posadasii RMSCC 3488</name>
    <dbReference type="NCBI Taxonomy" id="454284"/>
    <lineage>
        <taxon>Eukaryota</taxon>
        <taxon>Fungi</taxon>
        <taxon>Dikarya</taxon>
        <taxon>Ascomycota</taxon>
        <taxon>Pezizomycotina</taxon>
        <taxon>Eurotiomycetes</taxon>
        <taxon>Eurotiomycetidae</taxon>
        <taxon>Onygenales</taxon>
        <taxon>Onygenaceae</taxon>
        <taxon>Coccidioides</taxon>
    </lineage>
</organism>